<dbReference type="SMART" id="SM00448">
    <property type="entry name" value="REC"/>
    <property type="match status" value="1"/>
</dbReference>
<dbReference type="RefSeq" id="WP_310373860.1">
    <property type="nucleotide sequence ID" value="NZ_JAVDXT010000002.1"/>
</dbReference>
<dbReference type="SUPFAM" id="SSF52172">
    <property type="entry name" value="CheY-like"/>
    <property type="match status" value="1"/>
</dbReference>
<dbReference type="Pfam" id="PF00072">
    <property type="entry name" value="Response_reg"/>
    <property type="match status" value="1"/>
</dbReference>
<dbReference type="PANTHER" id="PTHR45339:SF1">
    <property type="entry name" value="HYBRID SIGNAL TRANSDUCTION HISTIDINE KINASE J"/>
    <property type="match status" value="1"/>
</dbReference>
<dbReference type="PANTHER" id="PTHR45339">
    <property type="entry name" value="HYBRID SIGNAL TRANSDUCTION HISTIDINE KINASE J"/>
    <property type="match status" value="1"/>
</dbReference>
<dbReference type="Gene3D" id="3.40.50.2300">
    <property type="match status" value="1"/>
</dbReference>
<reference evidence="5 6" key="1">
    <citation type="submission" date="2023-07" db="EMBL/GenBank/DDBJ databases">
        <title>Sorghum-associated microbial communities from plants grown in Nebraska, USA.</title>
        <authorList>
            <person name="Schachtman D."/>
        </authorList>
    </citation>
    <scope>NUCLEOTIDE SEQUENCE [LARGE SCALE GENOMIC DNA]</scope>
    <source>
        <strain evidence="5 6">BE313</strain>
    </source>
</reference>
<dbReference type="InterPro" id="IPR011006">
    <property type="entry name" value="CheY-like_superfamily"/>
</dbReference>
<dbReference type="InterPro" id="IPR001789">
    <property type="entry name" value="Sig_transdc_resp-reg_receiver"/>
</dbReference>
<proteinExistence type="predicted"/>
<dbReference type="PROSITE" id="PS50110">
    <property type="entry name" value="RESPONSE_REGULATORY"/>
    <property type="match status" value="1"/>
</dbReference>
<evidence type="ECO:0000259" key="4">
    <source>
        <dbReference type="PROSITE" id="PS50110"/>
    </source>
</evidence>
<evidence type="ECO:0000256" key="1">
    <source>
        <dbReference type="ARBA" id="ARBA00022553"/>
    </source>
</evidence>
<evidence type="ECO:0000256" key="2">
    <source>
        <dbReference type="ARBA" id="ARBA00023012"/>
    </source>
</evidence>
<name>A0ABU2C9M5_9BURK</name>
<feature type="modified residue" description="4-aspartylphosphate" evidence="3">
    <location>
        <position position="54"/>
    </location>
</feature>
<evidence type="ECO:0000256" key="3">
    <source>
        <dbReference type="PROSITE-ProRule" id="PRU00169"/>
    </source>
</evidence>
<sequence length="136" mass="14344">MSGPRVLIVDDNAMNVAIAQVVLQADAFEVECAGGAAEALQKVDLFRPELILMDIQMPGMDGLELTQLLKARPATQGIVVVAFTAFAMRGDEAKMRSAGCDGYLSKPIDVKHFAQQVRALIGKPALSNGDATGSAL</sequence>
<dbReference type="Proteomes" id="UP001180487">
    <property type="component" value="Unassembled WGS sequence"/>
</dbReference>
<feature type="domain" description="Response regulatory" evidence="4">
    <location>
        <begin position="5"/>
        <end position="121"/>
    </location>
</feature>
<keyword evidence="6" id="KW-1185">Reference proteome</keyword>
<keyword evidence="1 3" id="KW-0597">Phosphoprotein</keyword>
<keyword evidence="2" id="KW-0902">Two-component regulatory system</keyword>
<organism evidence="5 6">
    <name type="scientific">Rhodoferax ferrireducens</name>
    <dbReference type="NCBI Taxonomy" id="192843"/>
    <lineage>
        <taxon>Bacteria</taxon>
        <taxon>Pseudomonadati</taxon>
        <taxon>Pseudomonadota</taxon>
        <taxon>Betaproteobacteria</taxon>
        <taxon>Burkholderiales</taxon>
        <taxon>Comamonadaceae</taxon>
        <taxon>Rhodoferax</taxon>
    </lineage>
</organism>
<comment type="caution">
    <text evidence="5">The sequence shown here is derived from an EMBL/GenBank/DDBJ whole genome shotgun (WGS) entry which is preliminary data.</text>
</comment>
<evidence type="ECO:0000313" key="5">
    <source>
        <dbReference type="EMBL" id="MDR7378036.1"/>
    </source>
</evidence>
<protein>
    <submittedName>
        <fullName evidence="5">Two-component system cell cycle response regulator DivK</fullName>
    </submittedName>
</protein>
<accession>A0ABU2C9M5</accession>
<evidence type="ECO:0000313" key="6">
    <source>
        <dbReference type="Proteomes" id="UP001180487"/>
    </source>
</evidence>
<dbReference type="EMBL" id="JAVDXT010000002">
    <property type="protein sequence ID" value="MDR7378036.1"/>
    <property type="molecule type" value="Genomic_DNA"/>
</dbReference>
<gene>
    <name evidence="5" type="ORF">J2X19_002715</name>
</gene>